<dbReference type="EMBL" id="QGNW01001737">
    <property type="protein sequence ID" value="RVW31852.1"/>
    <property type="molecule type" value="Genomic_DNA"/>
</dbReference>
<feature type="transmembrane region" description="Helical" evidence="2">
    <location>
        <begin position="54"/>
        <end position="75"/>
    </location>
</feature>
<dbReference type="SMART" id="SM00831">
    <property type="entry name" value="Cation_ATPase_N"/>
    <property type="match status" value="1"/>
</dbReference>
<protein>
    <submittedName>
        <fullName evidence="4">Calcium-transporting ATPase 10, plasma membrane-type</fullName>
    </submittedName>
</protein>
<sequence>MEGQVKGLSDLLETNLEKGIDGDDASLSKRRNMFGPNTYPQKKGRSFLMFLWEAWQDLTLIILIVAAAASLALGIKTEVSTLM</sequence>
<keyword evidence="1" id="KW-0460">Magnesium</keyword>
<accession>A0A438D8R9</accession>
<evidence type="ECO:0000313" key="4">
    <source>
        <dbReference type="EMBL" id="RVW31852.1"/>
    </source>
</evidence>
<evidence type="ECO:0000256" key="2">
    <source>
        <dbReference type="SAM" id="Phobius"/>
    </source>
</evidence>
<dbReference type="InterPro" id="IPR023298">
    <property type="entry name" value="ATPase_P-typ_TM_dom_sf"/>
</dbReference>
<keyword evidence="2" id="KW-0812">Transmembrane</keyword>
<gene>
    <name evidence="4" type="primary">ACA10_3</name>
    <name evidence="4" type="ORF">CK203_099030</name>
</gene>
<evidence type="ECO:0000256" key="1">
    <source>
        <dbReference type="ARBA" id="ARBA00022842"/>
    </source>
</evidence>
<keyword evidence="2" id="KW-1133">Transmembrane helix</keyword>
<reference evidence="4 5" key="1">
    <citation type="journal article" date="2018" name="PLoS Genet.">
        <title>Population sequencing reveals clonal diversity and ancestral inbreeding in the grapevine cultivar Chardonnay.</title>
        <authorList>
            <person name="Roach M.J."/>
            <person name="Johnson D.L."/>
            <person name="Bohlmann J."/>
            <person name="van Vuuren H.J."/>
            <person name="Jones S.J."/>
            <person name="Pretorius I.S."/>
            <person name="Schmidt S.A."/>
            <person name="Borneman A.R."/>
        </authorList>
    </citation>
    <scope>NUCLEOTIDE SEQUENCE [LARGE SCALE GENOMIC DNA]</scope>
    <source>
        <strain evidence="5">cv. Chardonnay</strain>
        <tissue evidence="4">Leaf</tissue>
    </source>
</reference>
<comment type="caution">
    <text evidence="4">The sequence shown here is derived from an EMBL/GenBank/DDBJ whole genome shotgun (WGS) entry which is preliminary data.</text>
</comment>
<organism evidence="4 5">
    <name type="scientific">Vitis vinifera</name>
    <name type="common">Grape</name>
    <dbReference type="NCBI Taxonomy" id="29760"/>
    <lineage>
        <taxon>Eukaryota</taxon>
        <taxon>Viridiplantae</taxon>
        <taxon>Streptophyta</taxon>
        <taxon>Embryophyta</taxon>
        <taxon>Tracheophyta</taxon>
        <taxon>Spermatophyta</taxon>
        <taxon>Magnoliopsida</taxon>
        <taxon>eudicotyledons</taxon>
        <taxon>Gunneridae</taxon>
        <taxon>Pentapetalae</taxon>
        <taxon>rosids</taxon>
        <taxon>Vitales</taxon>
        <taxon>Vitaceae</taxon>
        <taxon>Viteae</taxon>
        <taxon>Vitis</taxon>
    </lineage>
</organism>
<dbReference type="AlphaFoldDB" id="A0A438D8R9"/>
<dbReference type="InterPro" id="IPR004014">
    <property type="entry name" value="ATPase_P-typ_cation-transptr_N"/>
</dbReference>
<feature type="domain" description="Cation-transporting P-type ATPase N-terminal" evidence="3">
    <location>
        <begin position="4"/>
        <end position="75"/>
    </location>
</feature>
<evidence type="ECO:0000313" key="5">
    <source>
        <dbReference type="Proteomes" id="UP000288805"/>
    </source>
</evidence>
<dbReference type="PANTHER" id="PTHR24093:SF520">
    <property type="entry name" value="CALCIUM-TRANSPORTING ATPASE 9, PLASMA MEMBRANE-TYPE"/>
    <property type="match status" value="1"/>
</dbReference>
<keyword evidence="2" id="KW-0472">Membrane</keyword>
<dbReference type="Proteomes" id="UP000288805">
    <property type="component" value="Unassembled WGS sequence"/>
</dbReference>
<name>A0A438D8R9_VITVI</name>
<dbReference type="PANTHER" id="PTHR24093">
    <property type="entry name" value="CATION TRANSPORTING ATPASE"/>
    <property type="match status" value="1"/>
</dbReference>
<dbReference type="Pfam" id="PF00690">
    <property type="entry name" value="Cation_ATPase_N"/>
    <property type="match status" value="1"/>
</dbReference>
<evidence type="ECO:0000259" key="3">
    <source>
        <dbReference type="SMART" id="SM00831"/>
    </source>
</evidence>
<proteinExistence type="predicted"/>
<dbReference type="SUPFAM" id="SSF81665">
    <property type="entry name" value="Calcium ATPase, transmembrane domain M"/>
    <property type="match status" value="1"/>
</dbReference>